<evidence type="ECO:0000313" key="1">
    <source>
        <dbReference type="EMBL" id="GBP11203.1"/>
    </source>
</evidence>
<reference evidence="1 2" key="1">
    <citation type="journal article" date="2019" name="Commun. Biol.">
        <title>The bagworm genome reveals a unique fibroin gene that provides high tensile strength.</title>
        <authorList>
            <person name="Kono N."/>
            <person name="Nakamura H."/>
            <person name="Ohtoshi R."/>
            <person name="Tomita M."/>
            <person name="Numata K."/>
            <person name="Arakawa K."/>
        </authorList>
    </citation>
    <scope>NUCLEOTIDE SEQUENCE [LARGE SCALE GENOMIC DNA]</scope>
</reference>
<proteinExistence type="predicted"/>
<gene>
    <name evidence="1" type="ORF">EVAR_6026_1</name>
</gene>
<protein>
    <submittedName>
        <fullName evidence="1">Uncharacterized protein</fullName>
    </submittedName>
</protein>
<comment type="caution">
    <text evidence="1">The sequence shown here is derived from an EMBL/GenBank/DDBJ whole genome shotgun (WGS) entry which is preliminary data.</text>
</comment>
<name>A0A4C1T9L2_EUMVA</name>
<organism evidence="1 2">
    <name type="scientific">Eumeta variegata</name>
    <name type="common">Bagworm moth</name>
    <name type="synonym">Eumeta japonica</name>
    <dbReference type="NCBI Taxonomy" id="151549"/>
    <lineage>
        <taxon>Eukaryota</taxon>
        <taxon>Metazoa</taxon>
        <taxon>Ecdysozoa</taxon>
        <taxon>Arthropoda</taxon>
        <taxon>Hexapoda</taxon>
        <taxon>Insecta</taxon>
        <taxon>Pterygota</taxon>
        <taxon>Neoptera</taxon>
        <taxon>Endopterygota</taxon>
        <taxon>Lepidoptera</taxon>
        <taxon>Glossata</taxon>
        <taxon>Ditrysia</taxon>
        <taxon>Tineoidea</taxon>
        <taxon>Psychidae</taxon>
        <taxon>Oiketicinae</taxon>
        <taxon>Eumeta</taxon>
    </lineage>
</organism>
<keyword evidence="2" id="KW-1185">Reference proteome</keyword>
<sequence>MSSTLRRPRVLLTPEALPAATLLGGDRILNGAVQTDEGRKRMRLFSGRTATVEAAISRRSSADWLTLRRSGASLT</sequence>
<dbReference type="AlphaFoldDB" id="A0A4C1T9L2"/>
<accession>A0A4C1T9L2</accession>
<dbReference type="EMBL" id="BGZK01000045">
    <property type="protein sequence ID" value="GBP11203.1"/>
    <property type="molecule type" value="Genomic_DNA"/>
</dbReference>
<dbReference type="Proteomes" id="UP000299102">
    <property type="component" value="Unassembled WGS sequence"/>
</dbReference>
<evidence type="ECO:0000313" key="2">
    <source>
        <dbReference type="Proteomes" id="UP000299102"/>
    </source>
</evidence>